<dbReference type="PROSITE" id="PS52015">
    <property type="entry name" value="TONB_CTD"/>
    <property type="match status" value="1"/>
</dbReference>
<gene>
    <name evidence="7" type="ORF">ACFOKA_10030</name>
</gene>
<accession>A0ABV7D5V7</accession>
<feature type="chain" id="PRO_5046752187" evidence="5">
    <location>
        <begin position="35"/>
        <end position="130"/>
    </location>
</feature>
<dbReference type="Pfam" id="PF03544">
    <property type="entry name" value="TonB_C"/>
    <property type="match status" value="1"/>
</dbReference>
<evidence type="ECO:0000313" key="7">
    <source>
        <dbReference type="EMBL" id="MFC3052241.1"/>
    </source>
</evidence>
<keyword evidence="4" id="KW-0472">Membrane</keyword>
<dbReference type="InterPro" id="IPR006260">
    <property type="entry name" value="TonB/TolA_C"/>
</dbReference>
<sequence>MRTILLNGRKTRLLAILGGGMLSAMVFLSAQASADDLGDWRKNVVKSIIQNHIYPRSAISREIEGKAKVKVSIDRSGAILNFEIVEESGESVLDGAIPKMMEKLNPLPAPPAALDDDNLTFVIPITWRLQ</sequence>
<dbReference type="EMBL" id="JBHRSL010000010">
    <property type="protein sequence ID" value="MFC3052241.1"/>
    <property type="molecule type" value="Genomic_DNA"/>
</dbReference>
<dbReference type="NCBIfam" id="TIGR01352">
    <property type="entry name" value="tonB_Cterm"/>
    <property type="match status" value="1"/>
</dbReference>
<dbReference type="Proteomes" id="UP001595444">
    <property type="component" value="Unassembled WGS sequence"/>
</dbReference>
<name>A0ABV7D5V7_9PROT</name>
<comment type="caution">
    <text evidence="7">The sequence shown here is derived from an EMBL/GenBank/DDBJ whole genome shotgun (WGS) entry which is preliminary data.</text>
</comment>
<evidence type="ECO:0000313" key="8">
    <source>
        <dbReference type="Proteomes" id="UP001595444"/>
    </source>
</evidence>
<dbReference type="Gene3D" id="3.30.1150.10">
    <property type="match status" value="1"/>
</dbReference>
<dbReference type="SUPFAM" id="SSF74653">
    <property type="entry name" value="TolA/TonB C-terminal domain"/>
    <property type="match status" value="1"/>
</dbReference>
<evidence type="ECO:0000256" key="3">
    <source>
        <dbReference type="ARBA" id="ARBA00022989"/>
    </source>
</evidence>
<protein>
    <submittedName>
        <fullName evidence="7">Energy transducer TonB</fullName>
    </submittedName>
</protein>
<evidence type="ECO:0000256" key="5">
    <source>
        <dbReference type="SAM" id="SignalP"/>
    </source>
</evidence>
<keyword evidence="5" id="KW-0732">Signal</keyword>
<comment type="subcellular location">
    <subcellularLocation>
        <location evidence="1">Membrane</location>
        <topology evidence="1">Single-pass membrane protein</topology>
    </subcellularLocation>
</comment>
<keyword evidence="3" id="KW-1133">Transmembrane helix</keyword>
<dbReference type="InterPro" id="IPR037682">
    <property type="entry name" value="TonB_C"/>
</dbReference>
<feature type="signal peptide" evidence="5">
    <location>
        <begin position="1"/>
        <end position="34"/>
    </location>
</feature>
<reference evidence="8" key="1">
    <citation type="journal article" date="2019" name="Int. J. Syst. Evol. Microbiol.">
        <title>The Global Catalogue of Microorganisms (GCM) 10K type strain sequencing project: providing services to taxonomists for standard genome sequencing and annotation.</title>
        <authorList>
            <consortium name="The Broad Institute Genomics Platform"/>
            <consortium name="The Broad Institute Genome Sequencing Center for Infectious Disease"/>
            <person name="Wu L."/>
            <person name="Ma J."/>
        </authorList>
    </citation>
    <scope>NUCLEOTIDE SEQUENCE [LARGE SCALE GENOMIC DNA]</scope>
    <source>
        <strain evidence="8">KCTC 62164</strain>
    </source>
</reference>
<keyword evidence="2" id="KW-0812">Transmembrane</keyword>
<evidence type="ECO:0000256" key="1">
    <source>
        <dbReference type="ARBA" id="ARBA00004167"/>
    </source>
</evidence>
<organism evidence="7 8">
    <name type="scientific">Kordiimonas pumila</name>
    <dbReference type="NCBI Taxonomy" id="2161677"/>
    <lineage>
        <taxon>Bacteria</taxon>
        <taxon>Pseudomonadati</taxon>
        <taxon>Pseudomonadota</taxon>
        <taxon>Alphaproteobacteria</taxon>
        <taxon>Kordiimonadales</taxon>
        <taxon>Kordiimonadaceae</taxon>
        <taxon>Kordiimonas</taxon>
    </lineage>
</organism>
<evidence type="ECO:0000256" key="4">
    <source>
        <dbReference type="ARBA" id="ARBA00023136"/>
    </source>
</evidence>
<proteinExistence type="predicted"/>
<evidence type="ECO:0000256" key="2">
    <source>
        <dbReference type="ARBA" id="ARBA00022692"/>
    </source>
</evidence>
<dbReference type="RefSeq" id="WP_194214081.1">
    <property type="nucleotide sequence ID" value="NZ_CP061205.1"/>
</dbReference>
<feature type="domain" description="TonB C-terminal" evidence="6">
    <location>
        <begin position="39"/>
        <end position="130"/>
    </location>
</feature>
<keyword evidence="8" id="KW-1185">Reference proteome</keyword>
<evidence type="ECO:0000259" key="6">
    <source>
        <dbReference type="PROSITE" id="PS52015"/>
    </source>
</evidence>